<dbReference type="GO" id="GO:0005811">
    <property type="term" value="C:lipid droplet"/>
    <property type="evidence" value="ECO:0007669"/>
    <property type="project" value="TreeGrafter"/>
</dbReference>
<reference evidence="3" key="1">
    <citation type="submission" date="2015-11" db="EMBL/GenBank/DDBJ databases">
        <title>De novo transcriptome assembly of four potential Pierce s Disease insect vectors from Arizona vineyards.</title>
        <authorList>
            <person name="Tassone E.E."/>
        </authorList>
    </citation>
    <scope>NUCLEOTIDE SEQUENCE</scope>
</reference>
<comment type="similarity">
    <text evidence="1">Belongs to the short-chain dehydrogenases/reductases (SDR) family.</text>
</comment>
<proteinExistence type="inferred from homology"/>
<name>A0A1B6IJG1_9HEMI</name>
<evidence type="ECO:0000256" key="2">
    <source>
        <dbReference type="ARBA" id="ARBA00023002"/>
    </source>
</evidence>
<accession>A0A1B6IJG1</accession>
<gene>
    <name evidence="3" type="ORF">g.27795</name>
</gene>
<dbReference type="PANTHER" id="PTHR24322">
    <property type="entry name" value="PKSB"/>
    <property type="match status" value="1"/>
</dbReference>
<dbReference type="SUPFAM" id="SSF51735">
    <property type="entry name" value="NAD(P)-binding Rossmann-fold domains"/>
    <property type="match status" value="1"/>
</dbReference>
<dbReference type="InterPro" id="IPR036291">
    <property type="entry name" value="NAD(P)-bd_dom_sf"/>
</dbReference>
<dbReference type="PANTHER" id="PTHR24322:SF736">
    <property type="entry name" value="RETINOL DEHYDROGENASE 10"/>
    <property type="match status" value="1"/>
</dbReference>
<evidence type="ECO:0000313" key="3">
    <source>
        <dbReference type="EMBL" id="JAS87060.1"/>
    </source>
</evidence>
<keyword evidence="2" id="KW-0560">Oxidoreductase</keyword>
<dbReference type="InterPro" id="IPR002347">
    <property type="entry name" value="SDR_fam"/>
</dbReference>
<dbReference type="GO" id="GO:0016616">
    <property type="term" value="F:oxidoreductase activity, acting on the CH-OH group of donors, NAD or NADP as acceptor"/>
    <property type="evidence" value="ECO:0007669"/>
    <property type="project" value="TreeGrafter"/>
</dbReference>
<sequence length="128" mass="14428">MCGIMGIPNAVPYCASKFAVRGLMEALYEEMRASDTSVRKSQIKFTTVYPIMVGTGLVKRPRNRFPALLDLLPPDRVASKIVKAMRRNYKELSLPTPMLTLDRISRLLPGKFIQHTKDFLDTGVDPED</sequence>
<protein>
    <submittedName>
        <fullName evidence="3">Uncharacterized protein</fullName>
    </submittedName>
</protein>
<dbReference type="EMBL" id="GECU01020646">
    <property type="protein sequence ID" value="JAS87060.1"/>
    <property type="molecule type" value="Transcribed_RNA"/>
</dbReference>
<organism evidence="3">
    <name type="scientific">Homalodisca liturata</name>
    <dbReference type="NCBI Taxonomy" id="320908"/>
    <lineage>
        <taxon>Eukaryota</taxon>
        <taxon>Metazoa</taxon>
        <taxon>Ecdysozoa</taxon>
        <taxon>Arthropoda</taxon>
        <taxon>Hexapoda</taxon>
        <taxon>Insecta</taxon>
        <taxon>Pterygota</taxon>
        <taxon>Neoptera</taxon>
        <taxon>Paraneoptera</taxon>
        <taxon>Hemiptera</taxon>
        <taxon>Auchenorrhyncha</taxon>
        <taxon>Membracoidea</taxon>
        <taxon>Cicadellidae</taxon>
        <taxon>Cicadellinae</taxon>
        <taxon>Proconiini</taxon>
        <taxon>Homalodisca</taxon>
    </lineage>
</organism>
<dbReference type="Gene3D" id="3.40.50.720">
    <property type="entry name" value="NAD(P)-binding Rossmann-like Domain"/>
    <property type="match status" value="1"/>
</dbReference>
<dbReference type="AlphaFoldDB" id="A0A1B6IJG1"/>
<dbReference type="Pfam" id="PF00106">
    <property type="entry name" value="adh_short"/>
    <property type="match status" value="1"/>
</dbReference>
<evidence type="ECO:0000256" key="1">
    <source>
        <dbReference type="ARBA" id="ARBA00006484"/>
    </source>
</evidence>